<dbReference type="EMBL" id="LN649229">
    <property type="protein sequence ID" value="CEI66371.1"/>
    <property type="molecule type" value="Genomic_DNA"/>
</dbReference>
<proteinExistence type="predicted"/>
<sequence>MQLTDLTHKSADKAIIDHPTTSDRDHILIRLDPCSASRNLSTPGSQYQACFGFAGDYTPVLTYWGIFTLAKRLKWCPTKLGR</sequence>
<reference evidence="2" key="1">
    <citation type="submission" date="2014-10" db="EMBL/GenBank/DDBJ databases">
        <authorList>
            <person name="King R."/>
        </authorList>
    </citation>
    <scope>NUCLEOTIDE SEQUENCE [LARGE SCALE GENOMIC DNA]</scope>
    <source>
        <strain evidence="2">A3/5</strain>
    </source>
</reference>
<dbReference type="Proteomes" id="UP000245910">
    <property type="component" value="Chromosome I"/>
</dbReference>
<evidence type="ECO:0000313" key="2">
    <source>
        <dbReference type="Proteomes" id="UP000245910"/>
    </source>
</evidence>
<organism evidence="1 2">
    <name type="scientific">Fusarium venenatum</name>
    <dbReference type="NCBI Taxonomy" id="56646"/>
    <lineage>
        <taxon>Eukaryota</taxon>
        <taxon>Fungi</taxon>
        <taxon>Dikarya</taxon>
        <taxon>Ascomycota</taxon>
        <taxon>Pezizomycotina</taxon>
        <taxon>Sordariomycetes</taxon>
        <taxon>Hypocreomycetidae</taxon>
        <taxon>Hypocreales</taxon>
        <taxon>Nectriaceae</taxon>
        <taxon>Fusarium</taxon>
    </lineage>
</organism>
<name>A0A2L2TLG1_9HYPO</name>
<keyword evidence="2" id="KW-1185">Reference proteome</keyword>
<dbReference type="AlphaFoldDB" id="A0A2L2TLG1"/>
<accession>A0A2L2TLG1</accession>
<protein>
    <submittedName>
        <fullName evidence="1">Uncharacterized protein</fullName>
    </submittedName>
</protein>
<evidence type="ECO:0000313" key="1">
    <source>
        <dbReference type="EMBL" id="CEI66371.1"/>
    </source>
</evidence>